<comment type="caution">
    <text evidence="1">The sequence shown here is derived from an EMBL/GenBank/DDBJ whole genome shotgun (WGS) entry which is preliminary data.</text>
</comment>
<reference evidence="1" key="1">
    <citation type="submission" date="2020-12" db="EMBL/GenBank/DDBJ databases">
        <title>Metabolic potential, ecology and presence of endohyphal bacteria is reflected in genomic diversity of Mucoromycotina.</title>
        <authorList>
            <person name="Muszewska A."/>
            <person name="Okrasinska A."/>
            <person name="Steczkiewicz K."/>
            <person name="Drgas O."/>
            <person name="Orlowska M."/>
            <person name="Perlinska-Lenart U."/>
            <person name="Aleksandrzak-Piekarczyk T."/>
            <person name="Szatraj K."/>
            <person name="Zielenkiewicz U."/>
            <person name="Pilsyk S."/>
            <person name="Malc E."/>
            <person name="Mieczkowski P."/>
            <person name="Kruszewska J.S."/>
            <person name="Biernat P."/>
            <person name="Pawlowska J."/>
        </authorList>
    </citation>
    <scope>NUCLEOTIDE SEQUENCE</scope>
    <source>
        <strain evidence="1">CBS 226.32</strain>
    </source>
</reference>
<keyword evidence="2" id="KW-1185">Reference proteome</keyword>
<dbReference type="Proteomes" id="UP000650833">
    <property type="component" value="Unassembled WGS sequence"/>
</dbReference>
<accession>A0A8H7RFN6</accession>
<protein>
    <submittedName>
        <fullName evidence="1">Uncharacterized protein</fullName>
    </submittedName>
</protein>
<organism evidence="1 2">
    <name type="scientific">Mucor plumbeus</name>
    <dbReference type="NCBI Taxonomy" id="97098"/>
    <lineage>
        <taxon>Eukaryota</taxon>
        <taxon>Fungi</taxon>
        <taxon>Fungi incertae sedis</taxon>
        <taxon>Mucoromycota</taxon>
        <taxon>Mucoromycotina</taxon>
        <taxon>Mucoromycetes</taxon>
        <taxon>Mucorales</taxon>
        <taxon>Mucorineae</taxon>
        <taxon>Mucoraceae</taxon>
        <taxon>Mucor</taxon>
    </lineage>
</organism>
<name>A0A8H7RFN6_9FUNG</name>
<dbReference type="EMBL" id="JAEPRC010000086">
    <property type="protein sequence ID" value="KAG2210109.1"/>
    <property type="molecule type" value="Genomic_DNA"/>
</dbReference>
<dbReference type="AlphaFoldDB" id="A0A8H7RFN6"/>
<feature type="non-terminal residue" evidence="1">
    <location>
        <position position="1"/>
    </location>
</feature>
<dbReference type="OrthoDB" id="2284923at2759"/>
<evidence type="ECO:0000313" key="2">
    <source>
        <dbReference type="Proteomes" id="UP000650833"/>
    </source>
</evidence>
<evidence type="ECO:0000313" key="1">
    <source>
        <dbReference type="EMBL" id="KAG2210109.1"/>
    </source>
</evidence>
<sequence length="254" mass="29142">VFLYEYGLFFVLKQGFNVAKHITCIQSMKHRYNVLATRYALRADTLPEDSLLALLRDGFHYTKLDKYIYENVLYLFSPDPVPNTASLVNFCNNYWQDQMDRQHDAAVVSGTQALLRACRPPVSHPDPILYLHICRTARSHLVRRRLSRYTNMREECPCRSPFDVYISRDHFLFCRVFDSDLLDALPAVPFGVHKIDYHYGKKGVEWVYTLNLLPEKATSGPPTYWLAPLALLHATDCLVHLVAAIPSSQDSGSS</sequence>
<proteinExistence type="predicted"/>
<gene>
    <name evidence="1" type="ORF">INT46_010314</name>
</gene>